<feature type="compositionally biased region" description="Basic and acidic residues" evidence="1">
    <location>
        <begin position="313"/>
        <end position="324"/>
    </location>
</feature>
<organism evidence="2">
    <name type="scientific">Propionibacterium freudenreichii subsp. freudenreichii</name>
    <dbReference type="NCBI Taxonomy" id="66712"/>
    <lineage>
        <taxon>Bacteria</taxon>
        <taxon>Bacillati</taxon>
        <taxon>Actinomycetota</taxon>
        <taxon>Actinomycetes</taxon>
        <taxon>Propionibacteriales</taxon>
        <taxon>Propionibacteriaceae</taxon>
        <taxon>Propionibacterium</taxon>
    </lineage>
</organism>
<evidence type="ECO:0000313" key="2">
    <source>
        <dbReference type="EMBL" id="CEP26563.1"/>
    </source>
</evidence>
<feature type="region of interest" description="Disordered" evidence="1">
    <location>
        <begin position="312"/>
        <end position="344"/>
    </location>
</feature>
<protein>
    <recommendedName>
        <fullName evidence="3">DNA modification methylase</fullName>
    </recommendedName>
</protein>
<proteinExistence type="predicted"/>
<reference evidence="2" key="1">
    <citation type="submission" date="2014-08" db="EMBL/GenBank/DDBJ databases">
        <authorList>
            <person name="Falentin Helene"/>
        </authorList>
    </citation>
    <scope>NUCLEOTIDE SEQUENCE</scope>
</reference>
<dbReference type="EMBL" id="LM676414">
    <property type="protein sequence ID" value="CEP26563.1"/>
    <property type="molecule type" value="Genomic_DNA"/>
</dbReference>
<gene>
    <name evidence="2" type="ORF">PFCIRM138_08220</name>
</gene>
<dbReference type="Gene3D" id="3.40.50.150">
    <property type="entry name" value="Vaccinia Virus protein VP39"/>
    <property type="match status" value="1"/>
</dbReference>
<accession>A0A0B7P002</accession>
<evidence type="ECO:0008006" key="3">
    <source>
        <dbReference type="Google" id="ProtNLM"/>
    </source>
</evidence>
<dbReference type="SUPFAM" id="SSF53335">
    <property type="entry name" value="S-adenosyl-L-methionine-dependent methyltransferases"/>
    <property type="match status" value="1"/>
</dbReference>
<dbReference type="InterPro" id="IPR029063">
    <property type="entry name" value="SAM-dependent_MTases_sf"/>
</dbReference>
<dbReference type="AlphaFoldDB" id="A0A0B7P002"/>
<name>A0A0B7P002_PROFF</name>
<evidence type="ECO:0000256" key="1">
    <source>
        <dbReference type="SAM" id="MobiDB-lite"/>
    </source>
</evidence>
<sequence>MTSGHRDKMCDVSAYLMLLAPSANHVYAAETATLAAAELAVTSPDLGAAVERRVAGVDYLAFEADDLDPRKIAAQSSVLALFERASAPAELPGRASEQAALFGSEPAADVPTTSPSEVLLRPIELPRSDVLDDDLVTIPKYRGKTNELFTRLLLHVTLSQVTTRRGTAAAGRDAPTGHDQTRRQFDVLDPLAGRGTTLLTAWTAGHNAYGVELDTSAFEQFAGFLKTYLRRKRLKHTAEVTTVRRDGRMMGQRLDATARPGEQTRGHRAVPDAPQLAMTMFTGDTRDAAVLFGKRKFDAIVTDAPYGVVHGATDARRASRENGKRGSAGHPTGHRPGGDRDRSPATLLADAIPVWAGQLRAGGALGLSWNTYGLSREDLAAICTDAGLEVRDDGPWLQFAHRVDSSIKRDLMVAVKPARLVS</sequence>